<accession>A0A0S4TB62</accession>
<proteinExistence type="predicted"/>
<dbReference type="VEuPathDB" id="CryptoDB:ChTU502y2012_420g0235"/>
<dbReference type="VEuPathDB" id="CryptoDB:Chro.20100"/>
<sequence length="408" mass="45760">MRHQRRLSYSKKGEREQFKHHLLPYPGKATRTTHGKKCESYPEFLFCIPVKPASNILGFELDTFVRLISIMSICIWLSLLVFEGSYLFTEVIGTQTVLFVAIIIVLGLLLISFGIFCGVLGYIGCTISNSRCVYFFFIQLNFQLIANVYALIASVIRGYITYSCAYLLCIILICFFLYPSWSLYVHIKINGIPPNAHKHYGLLNDVLSKVEQKNERKSNLEESESLVENGCSSISNGPGMTTSIQINSQIFQKKEQNRITMLKKQSTKNSGEIIHKNNSEDNIEKLSHIAVKFSDENDSSGTCSEKPTGQVLNIQTLDSLDSSQQSSSKNSLTQPLISSDVSYKLRNEAKIFLNWSKPTISVNGNIATSPNTDCSNGNSGTPPRYSKLQVSNRNNKPKFTRSDVYNGC</sequence>
<dbReference type="EMBL" id="LN877948">
    <property type="protein sequence ID" value="CUV04445.1"/>
    <property type="molecule type" value="Genomic_DNA"/>
</dbReference>
<keyword evidence="2" id="KW-1133">Transmembrane helix</keyword>
<evidence type="ECO:0000256" key="1">
    <source>
        <dbReference type="SAM" id="MobiDB-lite"/>
    </source>
</evidence>
<feature type="transmembrane region" description="Helical" evidence="2">
    <location>
        <begin position="159"/>
        <end position="178"/>
    </location>
</feature>
<feature type="transmembrane region" description="Helical" evidence="2">
    <location>
        <begin position="132"/>
        <end position="153"/>
    </location>
</feature>
<dbReference type="VEuPathDB" id="CryptoDB:GY17_00003450"/>
<dbReference type="AlphaFoldDB" id="A0A0S4TB62"/>
<gene>
    <name evidence="3" type="ORF">CHUDEA2_890</name>
</gene>
<protein>
    <submittedName>
        <fullName evidence="3">Uncharacterized protein</fullName>
    </submittedName>
</protein>
<feature type="transmembrane region" description="Helical" evidence="2">
    <location>
        <begin position="64"/>
        <end position="82"/>
    </location>
</feature>
<name>A0A0S4TB62_CRYHO</name>
<evidence type="ECO:0000313" key="3">
    <source>
        <dbReference type="EMBL" id="CUV04445.1"/>
    </source>
</evidence>
<feature type="transmembrane region" description="Helical" evidence="2">
    <location>
        <begin position="97"/>
        <end position="125"/>
    </location>
</feature>
<dbReference type="VEuPathDB" id="CryptoDB:CHUDEA2_890"/>
<dbReference type="Proteomes" id="UP000199752">
    <property type="component" value="Chromosome 2"/>
</dbReference>
<dbReference type="OrthoDB" id="340148at2759"/>
<reference evidence="3" key="1">
    <citation type="submission" date="2015-08" db="EMBL/GenBank/DDBJ databases">
        <authorList>
            <person name="Babu N.S."/>
            <person name="Beckwith C.J."/>
            <person name="Beseler K.G."/>
            <person name="Brison A."/>
            <person name="Carone J.V."/>
            <person name="Caskin T.P."/>
            <person name="Diamond M."/>
            <person name="Durham M.E."/>
            <person name="Foxe J.M."/>
            <person name="Go M."/>
            <person name="Henderson B.A."/>
            <person name="Jones I.B."/>
            <person name="McGettigan J.A."/>
            <person name="Micheletti S.J."/>
            <person name="Nasrallah M.E."/>
            <person name="Ortiz D."/>
            <person name="Piller C.R."/>
            <person name="Privatt S.R."/>
            <person name="Schneider S.L."/>
            <person name="Sharp S."/>
            <person name="Smith T.C."/>
            <person name="Stanton J.D."/>
            <person name="Ullery H.E."/>
            <person name="Wilson R.J."/>
            <person name="Serrano M.G."/>
            <person name="Buck G."/>
            <person name="Lee V."/>
            <person name="Wang Y."/>
            <person name="Carvalho R."/>
            <person name="Voegtly L."/>
            <person name="Shi R."/>
            <person name="Duckworth R."/>
            <person name="Johnson A."/>
            <person name="Loviza R."/>
            <person name="Walstead R."/>
            <person name="Shah Z."/>
            <person name="Kiflezghi M."/>
            <person name="Wade K."/>
            <person name="Ball S.L."/>
            <person name="Bradley K.W."/>
            <person name="Asai D.J."/>
            <person name="Bowman C.A."/>
            <person name="Russell D.A."/>
            <person name="Pope W.H."/>
            <person name="Jacobs-Sera D."/>
            <person name="Hendrix R.W."/>
            <person name="Hatfull G.F."/>
        </authorList>
    </citation>
    <scope>NUCLEOTIDE SEQUENCE [LARGE SCALE GENOMIC DNA]</scope>
</reference>
<feature type="region of interest" description="Disordered" evidence="1">
    <location>
        <begin position="367"/>
        <end position="408"/>
    </location>
</feature>
<evidence type="ECO:0000256" key="2">
    <source>
        <dbReference type="SAM" id="Phobius"/>
    </source>
</evidence>
<keyword evidence="2" id="KW-0472">Membrane</keyword>
<feature type="compositionally biased region" description="Polar residues" evidence="1">
    <location>
        <begin position="367"/>
        <end position="381"/>
    </location>
</feature>
<organism evidence="3">
    <name type="scientific">Cryptosporidium hominis</name>
    <dbReference type="NCBI Taxonomy" id="237895"/>
    <lineage>
        <taxon>Eukaryota</taxon>
        <taxon>Sar</taxon>
        <taxon>Alveolata</taxon>
        <taxon>Apicomplexa</taxon>
        <taxon>Conoidasida</taxon>
        <taxon>Coccidia</taxon>
        <taxon>Eucoccidiorida</taxon>
        <taxon>Eimeriorina</taxon>
        <taxon>Cryptosporidiidae</taxon>
        <taxon>Cryptosporidium</taxon>
    </lineage>
</organism>
<keyword evidence="2" id="KW-0812">Transmembrane</keyword>